<dbReference type="InterPro" id="IPR010496">
    <property type="entry name" value="AL/BT2_dom"/>
</dbReference>
<dbReference type="PROSITE" id="PS51257">
    <property type="entry name" value="PROKAR_LIPOPROTEIN"/>
    <property type="match status" value="1"/>
</dbReference>
<feature type="domain" description="3-keto-alpha-glucoside-1,2-lyase/3-keto-2-hydroxy-glucal hydratase" evidence="1">
    <location>
        <begin position="42"/>
        <end position="218"/>
    </location>
</feature>
<dbReference type="Pfam" id="PF06439">
    <property type="entry name" value="3keto-disac_hyd"/>
    <property type="match status" value="1"/>
</dbReference>
<dbReference type="RefSeq" id="WP_158862724.1">
    <property type="nucleotide sequence ID" value="NZ_CP046401.1"/>
</dbReference>
<gene>
    <name evidence="2" type="ORF">GM418_02240</name>
</gene>
<dbReference type="Gene3D" id="2.60.120.560">
    <property type="entry name" value="Exo-inulinase, domain 1"/>
    <property type="match status" value="1"/>
</dbReference>
<dbReference type="Proteomes" id="UP000428260">
    <property type="component" value="Chromosome"/>
</dbReference>
<reference evidence="2 3" key="1">
    <citation type="submission" date="2019-11" db="EMBL/GenBank/DDBJ databases">
        <authorList>
            <person name="Zheng R.K."/>
            <person name="Sun C.M."/>
        </authorList>
    </citation>
    <scope>NUCLEOTIDE SEQUENCE [LARGE SCALE GENOMIC DNA]</scope>
    <source>
        <strain evidence="2 3">WC007</strain>
    </source>
</reference>
<accession>A0A6I6JRA6</accession>
<sequence length="220" mass="24411">MKSIIFFLFILLVASCKNSPNKTNQTEEIKSYLVEKETADGVALFDGETLDGWEVTNFGTQGPVKVSAGNIILNYGDGCTGVTYTNDFPTVNYQLSLEAKRVSGNDFFCGITFPVDTTFCSFIVGGWGGPVVGLSTIDGKDASENETQIMMSFEKDKWYKIRLQVSDQKIMAWIDEKNVLDFETADHKISIRPEVSLSCPLGIATWNTTGVLRNIRMKKL</sequence>
<evidence type="ECO:0000313" key="2">
    <source>
        <dbReference type="EMBL" id="QGY42513.1"/>
    </source>
</evidence>
<dbReference type="GO" id="GO:0016787">
    <property type="term" value="F:hydrolase activity"/>
    <property type="evidence" value="ECO:0007669"/>
    <property type="project" value="InterPro"/>
</dbReference>
<proteinExistence type="predicted"/>
<evidence type="ECO:0000313" key="3">
    <source>
        <dbReference type="Proteomes" id="UP000428260"/>
    </source>
</evidence>
<dbReference type="EMBL" id="CP046401">
    <property type="protein sequence ID" value="QGY42513.1"/>
    <property type="molecule type" value="Genomic_DNA"/>
</dbReference>
<dbReference type="AlphaFoldDB" id="A0A6I6JRA6"/>
<evidence type="ECO:0000259" key="1">
    <source>
        <dbReference type="Pfam" id="PF06439"/>
    </source>
</evidence>
<dbReference type="KEGG" id="mcos:GM418_02240"/>
<name>A0A6I6JRA6_9BACT</name>
<keyword evidence="3" id="KW-1185">Reference proteome</keyword>
<organism evidence="2 3">
    <name type="scientific">Maribellus comscasis</name>
    <dbReference type="NCBI Taxonomy" id="2681766"/>
    <lineage>
        <taxon>Bacteria</taxon>
        <taxon>Pseudomonadati</taxon>
        <taxon>Bacteroidota</taxon>
        <taxon>Bacteroidia</taxon>
        <taxon>Marinilabiliales</taxon>
        <taxon>Prolixibacteraceae</taxon>
        <taxon>Maribellus</taxon>
    </lineage>
</organism>
<protein>
    <submittedName>
        <fullName evidence="2">DUF1080 domain-containing protein</fullName>
    </submittedName>
</protein>